<evidence type="ECO:0000259" key="13">
    <source>
        <dbReference type="Pfam" id="PF01095"/>
    </source>
</evidence>
<dbReference type="GO" id="GO:0042545">
    <property type="term" value="P:cell wall modification"/>
    <property type="evidence" value="ECO:0007669"/>
    <property type="project" value="UniProtKB-UniRule"/>
</dbReference>
<evidence type="ECO:0000256" key="6">
    <source>
        <dbReference type="ARBA" id="ARBA00022801"/>
    </source>
</evidence>
<evidence type="ECO:0000256" key="11">
    <source>
        <dbReference type="PROSITE-ProRule" id="PRU10040"/>
    </source>
</evidence>
<dbReference type="PANTHER" id="PTHR31321">
    <property type="entry name" value="ACYL-COA THIOESTER HYDROLASE YBHC-RELATED"/>
    <property type="match status" value="1"/>
</dbReference>
<dbReference type="InterPro" id="IPR012334">
    <property type="entry name" value="Pectin_lyas_fold"/>
</dbReference>
<feature type="active site" evidence="11">
    <location>
        <position position="170"/>
    </location>
</feature>
<evidence type="ECO:0000256" key="10">
    <source>
        <dbReference type="ARBA" id="ARBA00057335"/>
    </source>
</evidence>
<dbReference type="GO" id="GO:0005576">
    <property type="term" value="C:extracellular region"/>
    <property type="evidence" value="ECO:0007669"/>
    <property type="project" value="UniProtKB-SubCell"/>
</dbReference>
<dbReference type="GO" id="GO:0045490">
    <property type="term" value="P:pectin catabolic process"/>
    <property type="evidence" value="ECO:0007669"/>
    <property type="project" value="UniProtKB-UniRule"/>
</dbReference>
<keyword evidence="5" id="KW-0964">Secreted</keyword>
<dbReference type="InterPro" id="IPR011050">
    <property type="entry name" value="Pectin_lyase_fold/virulence"/>
</dbReference>
<accession>A0A8S0PTQ4</accession>
<dbReference type="EC" id="3.1.1.11" evidence="4 12"/>
<evidence type="ECO:0000256" key="12">
    <source>
        <dbReference type="RuleBase" id="RU000589"/>
    </source>
</evidence>
<keyword evidence="15" id="KW-1185">Reference proteome</keyword>
<dbReference type="FunFam" id="2.160.20.10:FF:000013">
    <property type="entry name" value="Pectinesterase"/>
    <property type="match status" value="1"/>
</dbReference>
<comment type="pathway">
    <text evidence="2 12">Glycan metabolism; pectin degradation; 2-dehydro-3-deoxy-D-gluconate from pectin: step 1/5.</text>
</comment>
<proteinExistence type="inferred from homology"/>
<keyword evidence="6 12" id="KW-0378">Hydrolase</keyword>
<dbReference type="SUPFAM" id="SSF51126">
    <property type="entry name" value="Pectin lyase-like"/>
    <property type="match status" value="1"/>
</dbReference>
<evidence type="ECO:0000256" key="7">
    <source>
        <dbReference type="ARBA" id="ARBA00023085"/>
    </source>
</evidence>
<feature type="domain" description="Pectinesterase catalytic" evidence="13">
    <location>
        <begin position="29"/>
        <end position="300"/>
    </location>
</feature>
<dbReference type="GO" id="GO:0030599">
    <property type="term" value="F:pectinesterase activity"/>
    <property type="evidence" value="ECO:0007669"/>
    <property type="project" value="UniProtKB-UniRule"/>
</dbReference>
<protein>
    <recommendedName>
        <fullName evidence="4 12">Pectinesterase</fullName>
        <ecNumber evidence="4 12">3.1.1.11</ecNumber>
    </recommendedName>
</protein>
<dbReference type="Gene3D" id="2.160.20.10">
    <property type="entry name" value="Single-stranded right-handed beta-helix, Pectin lyase-like"/>
    <property type="match status" value="1"/>
</dbReference>
<evidence type="ECO:0000256" key="2">
    <source>
        <dbReference type="ARBA" id="ARBA00005184"/>
    </source>
</evidence>
<evidence type="ECO:0000313" key="15">
    <source>
        <dbReference type="Proteomes" id="UP000594638"/>
    </source>
</evidence>
<gene>
    <name evidence="14" type="ORF">OLEA9_A081824</name>
</gene>
<dbReference type="InterPro" id="IPR000070">
    <property type="entry name" value="Pectinesterase_cat"/>
</dbReference>
<evidence type="ECO:0000256" key="4">
    <source>
        <dbReference type="ARBA" id="ARBA00013229"/>
    </source>
</evidence>
<dbReference type="EMBL" id="CACTIH010000229">
    <property type="protein sequence ID" value="CAA2957611.1"/>
    <property type="molecule type" value="Genomic_DNA"/>
</dbReference>
<dbReference type="PANTHER" id="PTHR31321:SF76">
    <property type="entry name" value="PECTINESTERASE 10-RELATED"/>
    <property type="match status" value="1"/>
</dbReference>
<keyword evidence="7 12" id="KW-0063">Aspartyl esterase</keyword>
<dbReference type="OrthoDB" id="2019149at2759"/>
<evidence type="ECO:0000313" key="14">
    <source>
        <dbReference type="EMBL" id="CAA2957611.1"/>
    </source>
</evidence>
<reference evidence="14 15" key="1">
    <citation type="submission" date="2019-12" db="EMBL/GenBank/DDBJ databases">
        <authorList>
            <person name="Alioto T."/>
            <person name="Alioto T."/>
            <person name="Gomez Garrido J."/>
        </authorList>
    </citation>
    <scope>NUCLEOTIDE SEQUENCE [LARGE SCALE GENOMIC DNA]</scope>
</reference>
<feature type="chain" id="PRO_5035969406" description="Pectinesterase" evidence="12">
    <location>
        <begin position="20"/>
        <end position="313"/>
    </location>
</feature>
<organism evidence="14 15">
    <name type="scientific">Olea europaea subsp. europaea</name>
    <dbReference type="NCBI Taxonomy" id="158383"/>
    <lineage>
        <taxon>Eukaryota</taxon>
        <taxon>Viridiplantae</taxon>
        <taxon>Streptophyta</taxon>
        <taxon>Embryophyta</taxon>
        <taxon>Tracheophyta</taxon>
        <taxon>Spermatophyta</taxon>
        <taxon>Magnoliopsida</taxon>
        <taxon>eudicotyledons</taxon>
        <taxon>Gunneridae</taxon>
        <taxon>Pentapetalae</taxon>
        <taxon>asterids</taxon>
        <taxon>lamiids</taxon>
        <taxon>Lamiales</taxon>
        <taxon>Oleaceae</taxon>
        <taxon>Oleeae</taxon>
        <taxon>Olea</taxon>
    </lineage>
</organism>
<dbReference type="Gramene" id="OE9A081824T1">
    <property type="protein sequence ID" value="OE9A081824C1"/>
    <property type="gene ID" value="OE9A081824"/>
</dbReference>
<keyword evidence="12" id="KW-0732">Signal</keyword>
<dbReference type="InterPro" id="IPR033131">
    <property type="entry name" value="Pectinesterase_Asp_AS"/>
</dbReference>
<dbReference type="AlphaFoldDB" id="A0A8S0PTQ4"/>
<keyword evidence="8" id="KW-0325">Glycoprotein</keyword>
<dbReference type="Pfam" id="PF01095">
    <property type="entry name" value="Pectinesterase"/>
    <property type="match status" value="1"/>
</dbReference>
<evidence type="ECO:0000256" key="3">
    <source>
        <dbReference type="ARBA" id="ARBA00008891"/>
    </source>
</evidence>
<evidence type="ECO:0000256" key="1">
    <source>
        <dbReference type="ARBA" id="ARBA00004613"/>
    </source>
</evidence>
<comment type="subcellular location">
    <subcellularLocation>
        <location evidence="1">Secreted</location>
    </subcellularLocation>
</comment>
<name>A0A8S0PTQ4_OLEEU</name>
<dbReference type="PROSITE" id="PS00503">
    <property type="entry name" value="PECTINESTERASE_2"/>
    <property type="match status" value="1"/>
</dbReference>
<evidence type="ECO:0000256" key="5">
    <source>
        <dbReference type="ARBA" id="ARBA00022525"/>
    </source>
</evidence>
<comment type="catalytic activity">
    <reaction evidence="9 12">
        <text>[(1-&gt;4)-alpha-D-galacturonosyl methyl ester](n) + n H2O = [(1-&gt;4)-alpha-D-galacturonosyl](n) + n methanol + n H(+)</text>
        <dbReference type="Rhea" id="RHEA:22380"/>
        <dbReference type="Rhea" id="RHEA-COMP:14570"/>
        <dbReference type="Rhea" id="RHEA-COMP:14573"/>
        <dbReference type="ChEBI" id="CHEBI:15377"/>
        <dbReference type="ChEBI" id="CHEBI:15378"/>
        <dbReference type="ChEBI" id="CHEBI:17790"/>
        <dbReference type="ChEBI" id="CHEBI:140522"/>
        <dbReference type="ChEBI" id="CHEBI:140523"/>
        <dbReference type="EC" id="3.1.1.11"/>
    </reaction>
</comment>
<feature type="signal peptide" evidence="12">
    <location>
        <begin position="1"/>
        <end position="19"/>
    </location>
</feature>
<evidence type="ECO:0000256" key="8">
    <source>
        <dbReference type="ARBA" id="ARBA00023180"/>
    </source>
</evidence>
<comment type="function">
    <text evidence="10">Acts in the modification of cell walls via demethylesterification of cell wall pectin.</text>
</comment>
<dbReference type="Proteomes" id="UP000594638">
    <property type="component" value="Unassembled WGS sequence"/>
</dbReference>
<comment type="caution">
    <text evidence="14">The sequence shown here is derived from an EMBL/GenBank/DDBJ whole genome shotgun (WGS) entry which is preliminary data.</text>
</comment>
<sequence length="313" mass="35415">MKASVYILALSLCFTLANGVLYVNPGNPHNFPTIQSAIDAVPSDNSQWIEISIKEGIYNEKVTIPSDKPFIYLKGDGVGRTTVTWGDNGTIETSPTISFLADNTLVSGIKFVNSFNYPPKNNNPSWAVAARIAGDKLAFYQCSFLGFQDTLYDERGRHYFNQCTIEGAVDFIFGNGQSIYEQCRILLNTPEIGYIAAHGRYDPNDSSGFVFKKCRVIRKSEGKTYLGRAWKEYSRVIFYKSLMANNILPEGWDSWDKDVKNLTFVEHHCYGPGYDTSKRVNWVKTLRPNELMAFVDISYIDSERWIGQQPTVH</sequence>
<evidence type="ECO:0000256" key="9">
    <source>
        <dbReference type="ARBA" id="ARBA00047928"/>
    </source>
</evidence>
<comment type="similarity">
    <text evidence="3">Belongs to the pectinesterase family.</text>
</comment>